<evidence type="ECO:0000256" key="1">
    <source>
        <dbReference type="ARBA" id="ARBA00008645"/>
    </source>
</evidence>
<dbReference type="PANTHER" id="PTHR46118">
    <property type="entry name" value="PROTEIN ABHD11"/>
    <property type="match status" value="1"/>
</dbReference>
<evidence type="ECO:0000313" key="14">
    <source>
        <dbReference type="Proteomes" id="UP001516400"/>
    </source>
</evidence>
<keyword evidence="2" id="KW-0378">Hydrolase</keyword>
<dbReference type="Proteomes" id="UP001516400">
    <property type="component" value="Unassembled WGS sequence"/>
</dbReference>
<dbReference type="AlphaFoldDB" id="A0ABD2MHE7"/>
<comment type="catalytic activity">
    <reaction evidence="6">
        <text>a 1,3-diacyl-sn-glycerol + H2O = a 1-acyl-sn-glycerol + a fatty acid + H(+)</text>
        <dbReference type="Rhea" id="RHEA:38503"/>
        <dbReference type="ChEBI" id="CHEBI:15377"/>
        <dbReference type="ChEBI" id="CHEBI:15378"/>
        <dbReference type="ChEBI" id="CHEBI:28868"/>
        <dbReference type="ChEBI" id="CHEBI:64683"/>
        <dbReference type="ChEBI" id="CHEBI:77272"/>
    </reaction>
</comment>
<dbReference type="Gene3D" id="3.40.50.1820">
    <property type="entry name" value="alpha/beta hydrolase"/>
    <property type="match status" value="1"/>
</dbReference>
<comment type="catalytic activity">
    <reaction evidence="11">
        <text>1-octadecanoyl-2-(5Z,8Z,11Z,14Z-eicosatetraenoyl)-sn-glycerol + H2O = 2-(5Z,8Z,11Z,14Z-eicosatetraenoyl)-glycerol + octadecanoate + H(+)</text>
        <dbReference type="Rhea" id="RHEA:38507"/>
        <dbReference type="ChEBI" id="CHEBI:15377"/>
        <dbReference type="ChEBI" id="CHEBI:15378"/>
        <dbReference type="ChEBI" id="CHEBI:25629"/>
        <dbReference type="ChEBI" id="CHEBI:52392"/>
        <dbReference type="ChEBI" id="CHEBI:75728"/>
    </reaction>
</comment>
<evidence type="ECO:0000259" key="12">
    <source>
        <dbReference type="Pfam" id="PF00561"/>
    </source>
</evidence>
<evidence type="ECO:0000256" key="2">
    <source>
        <dbReference type="ARBA" id="ARBA00022801"/>
    </source>
</evidence>
<dbReference type="PRINTS" id="PR00111">
    <property type="entry name" value="ABHYDROLASE"/>
</dbReference>
<accession>A0ABD2MHE7</accession>
<keyword evidence="14" id="KW-1185">Reference proteome</keyword>
<dbReference type="EC" id="3.1.1.116" evidence="3"/>
<comment type="catalytic activity">
    <reaction evidence="5">
        <text>a 1,2-diacyl-sn-glycerol + H2O = a 2-acylglycerol + a fatty acid + H(+)</text>
        <dbReference type="Rhea" id="RHEA:33275"/>
        <dbReference type="ChEBI" id="CHEBI:15377"/>
        <dbReference type="ChEBI" id="CHEBI:15378"/>
        <dbReference type="ChEBI" id="CHEBI:17389"/>
        <dbReference type="ChEBI" id="CHEBI:17815"/>
        <dbReference type="ChEBI" id="CHEBI:28868"/>
        <dbReference type="EC" id="3.1.1.116"/>
    </reaction>
</comment>
<evidence type="ECO:0000256" key="6">
    <source>
        <dbReference type="ARBA" id="ARBA00043742"/>
    </source>
</evidence>
<dbReference type="EMBL" id="JABFTP020000001">
    <property type="protein sequence ID" value="KAL3265790.1"/>
    <property type="molecule type" value="Genomic_DNA"/>
</dbReference>
<name>A0ABD2MHE7_9CUCU</name>
<evidence type="ECO:0000256" key="10">
    <source>
        <dbReference type="ARBA" id="ARBA00048513"/>
    </source>
</evidence>
<evidence type="ECO:0000256" key="3">
    <source>
        <dbReference type="ARBA" id="ARBA00026104"/>
    </source>
</evidence>
<dbReference type="GO" id="GO:0016787">
    <property type="term" value="F:hydrolase activity"/>
    <property type="evidence" value="ECO:0007669"/>
    <property type="project" value="UniProtKB-KW"/>
</dbReference>
<evidence type="ECO:0000256" key="7">
    <source>
        <dbReference type="ARBA" id="ARBA00044064"/>
    </source>
</evidence>
<comment type="catalytic activity">
    <reaction evidence="10">
        <text>1-octadecanoyl-2-(9Z-octadecenoyl)-sn-glycerol + H2O = 2-(9Z-octadecenoyl)-glycerol + octadecanoate + H(+)</text>
        <dbReference type="Rhea" id="RHEA:77103"/>
        <dbReference type="ChEBI" id="CHEBI:15377"/>
        <dbReference type="ChEBI" id="CHEBI:15378"/>
        <dbReference type="ChEBI" id="CHEBI:25629"/>
        <dbReference type="ChEBI" id="CHEBI:73990"/>
        <dbReference type="ChEBI" id="CHEBI:75468"/>
    </reaction>
</comment>
<evidence type="ECO:0000256" key="4">
    <source>
        <dbReference type="ARBA" id="ARBA00042703"/>
    </source>
</evidence>
<comment type="catalytic activity">
    <reaction evidence="9">
        <text>1,2-didecanoylglycerol + H2O = decanoylglycerol + decanoate + H(+)</text>
        <dbReference type="Rhea" id="RHEA:48596"/>
        <dbReference type="ChEBI" id="CHEBI:11152"/>
        <dbReference type="ChEBI" id="CHEBI:15377"/>
        <dbReference type="ChEBI" id="CHEBI:15378"/>
        <dbReference type="ChEBI" id="CHEBI:27689"/>
        <dbReference type="ChEBI" id="CHEBI:90605"/>
    </reaction>
</comment>
<proteinExistence type="inferred from homology"/>
<evidence type="ECO:0000256" key="9">
    <source>
        <dbReference type="ARBA" id="ARBA00048504"/>
    </source>
</evidence>
<dbReference type="InterPro" id="IPR029058">
    <property type="entry name" value="AB_hydrolase_fold"/>
</dbReference>
<dbReference type="Pfam" id="PF00561">
    <property type="entry name" value="Abhydrolase_1"/>
    <property type="match status" value="1"/>
</dbReference>
<evidence type="ECO:0000313" key="13">
    <source>
        <dbReference type="EMBL" id="KAL3265790.1"/>
    </source>
</evidence>
<evidence type="ECO:0000256" key="5">
    <source>
        <dbReference type="ARBA" id="ARBA00043667"/>
    </source>
</evidence>
<protein>
    <recommendedName>
        <fullName evidence="7">sn-1-specific diacylglycerol lipase ABHD11</fullName>
        <ecNumber evidence="3">3.1.1.116</ecNumber>
    </recommendedName>
    <alternativeName>
        <fullName evidence="4">Alpha/beta hydrolase domain-containing protein 11</fullName>
    </alternativeName>
</protein>
<feature type="domain" description="AB hydrolase-1" evidence="12">
    <location>
        <begin position="49"/>
        <end position="288"/>
    </location>
</feature>
<dbReference type="InterPro" id="IPR000073">
    <property type="entry name" value="AB_hydrolase_1"/>
</dbReference>
<dbReference type="PANTHER" id="PTHR46118:SF4">
    <property type="entry name" value="PROTEIN ABHD11"/>
    <property type="match status" value="1"/>
</dbReference>
<comment type="catalytic activity">
    <reaction evidence="8">
        <text>1-octadecanoyl-2-(4Z,7Z,10Z,13Z,16Z,19Z-docosahexaenoyl)-sn-glycerol + H2O = 2-(4Z,7Z,10Z,13Z,16Z,19Z-docosahexaenoyl)-glycerol + octadecanoate + H(+)</text>
        <dbReference type="Rhea" id="RHEA:77107"/>
        <dbReference type="ChEBI" id="CHEBI:15377"/>
        <dbReference type="ChEBI" id="CHEBI:15378"/>
        <dbReference type="ChEBI" id="CHEBI:25629"/>
        <dbReference type="ChEBI" id="CHEBI:77129"/>
        <dbReference type="ChEBI" id="CHEBI:186738"/>
    </reaction>
</comment>
<gene>
    <name evidence="13" type="ORF">HHI36_009988</name>
</gene>
<sequence>MSLFQTFKPVFSWKIKGRNYSNNFRKNSMEPVNLAYVVKESTFSEKSSNPLIVMHGLFGSKSNWNTLCKWYQEKTKPQRKIIALDVRNHGDSPHHPNHSYEVLVLDLKTLMKRLEIVKACLLGHSMGGSIAMLFALNYPTQVEKLIVGDISPTAFKLGNFRDYIKAMKNVKIPFETYISKARVSADIQLMQQGVKNKDVRKFLLTNLIHKSDGSFGWRINLSGLLMNISNLEHFPRKEGQIYEGPTLFIGGADSGFMTNSDIPKIKMIFPKCEFEFIEGAGHWVHSDKRLEFFKSTIEFLNRNG</sequence>
<comment type="caution">
    <text evidence="13">The sequence shown here is derived from an EMBL/GenBank/DDBJ whole genome shotgun (WGS) entry which is preliminary data.</text>
</comment>
<reference evidence="13 14" key="1">
    <citation type="journal article" date="2021" name="BMC Biol.">
        <title>Horizontally acquired antibacterial genes associated with adaptive radiation of ladybird beetles.</title>
        <authorList>
            <person name="Li H.S."/>
            <person name="Tang X.F."/>
            <person name="Huang Y.H."/>
            <person name="Xu Z.Y."/>
            <person name="Chen M.L."/>
            <person name="Du X.Y."/>
            <person name="Qiu B.Y."/>
            <person name="Chen P.T."/>
            <person name="Zhang W."/>
            <person name="Slipinski A."/>
            <person name="Escalona H.E."/>
            <person name="Waterhouse R.M."/>
            <person name="Zwick A."/>
            <person name="Pang H."/>
        </authorList>
    </citation>
    <scope>NUCLEOTIDE SEQUENCE [LARGE SCALE GENOMIC DNA]</scope>
    <source>
        <strain evidence="13">SYSU2018</strain>
    </source>
</reference>
<evidence type="ECO:0000256" key="8">
    <source>
        <dbReference type="ARBA" id="ARBA00048283"/>
    </source>
</evidence>
<comment type="similarity">
    <text evidence="1">Belongs to the AB hydrolase superfamily.</text>
</comment>
<organism evidence="13 14">
    <name type="scientific">Cryptolaemus montrouzieri</name>
    <dbReference type="NCBI Taxonomy" id="559131"/>
    <lineage>
        <taxon>Eukaryota</taxon>
        <taxon>Metazoa</taxon>
        <taxon>Ecdysozoa</taxon>
        <taxon>Arthropoda</taxon>
        <taxon>Hexapoda</taxon>
        <taxon>Insecta</taxon>
        <taxon>Pterygota</taxon>
        <taxon>Neoptera</taxon>
        <taxon>Endopterygota</taxon>
        <taxon>Coleoptera</taxon>
        <taxon>Polyphaga</taxon>
        <taxon>Cucujiformia</taxon>
        <taxon>Coccinelloidea</taxon>
        <taxon>Coccinellidae</taxon>
        <taxon>Scymninae</taxon>
        <taxon>Scymnini</taxon>
        <taxon>Cryptolaemus</taxon>
    </lineage>
</organism>
<dbReference type="SUPFAM" id="SSF53474">
    <property type="entry name" value="alpha/beta-Hydrolases"/>
    <property type="match status" value="1"/>
</dbReference>
<evidence type="ECO:0000256" key="11">
    <source>
        <dbReference type="ARBA" id="ARBA00048919"/>
    </source>
</evidence>